<evidence type="ECO:0000313" key="2">
    <source>
        <dbReference type="EMBL" id="AEB95118.1"/>
    </source>
</evidence>
<keyword evidence="1" id="KW-0812">Transmembrane</keyword>
<proteinExistence type="predicted"/>
<dbReference type="Proteomes" id="UP000007812">
    <property type="component" value="Chromosome"/>
</dbReference>
<keyword evidence="1" id="KW-1133">Transmembrane helix</keyword>
<gene>
    <name evidence="2" type="ordered locus">Mcup_1013</name>
</gene>
<evidence type="ECO:0000256" key="1">
    <source>
        <dbReference type="SAM" id="Phobius"/>
    </source>
</evidence>
<keyword evidence="1" id="KW-0472">Membrane</keyword>
<dbReference type="AlphaFoldDB" id="F4G2S0"/>
<name>F4G2S0_METCR</name>
<sequence length="279" mass="31015">MRIGLFFEIFAAIVGYLASNLWLNLVTGLLVSLSFSGSALVTLNQFIYPIIITTIQIVLALIAYLKMKGLFSELEMTTRDMSLAKIGLLLAIFPLVMYIGYILIAAGLYSIGEKYGSDFNKNVMRIGSLITGIPLLNFVGLIFNYIAIGSIVPFVPPVKQYRPPINVPPYQWQPGYQPGYPYYQSYQPVQVYQMGQGVLKGNVAMLSLFSTGQLRINRASLEGFNTFAIRIEPLVVVPGKNDIKVEFPETLQGLTKGSTYRLKIELEANVTVYANLINE</sequence>
<dbReference type="PATRIC" id="fig|1006006.8.peg.1005"/>
<feature type="transmembrane region" description="Helical" evidence="1">
    <location>
        <begin position="46"/>
        <end position="65"/>
    </location>
</feature>
<evidence type="ECO:0000313" key="3">
    <source>
        <dbReference type="Proteomes" id="UP000007812"/>
    </source>
</evidence>
<dbReference type="KEGG" id="mcn:Mcup_1013"/>
<dbReference type="EMBL" id="CP002656">
    <property type="protein sequence ID" value="AEB95118.1"/>
    <property type="molecule type" value="Genomic_DNA"/>
</dbReference>
<reference evidence="2 3" key="1">
    <citation type="journal article" date="2011" name="J. Bacteriol.">
        <title>Complete genome sequence of Metallosphaera cuprina, a metal sulfide-oxidizing archaeon from a hot spring.</title>
        <authorList>
            <person name="Liu L.J."/>
            <person name="You X.Y."/>
            <person name="Zheng H."/>
            <person name="Wang S."/>
            <person name="Jiang C.Y."/>
            <person name="Liu S.J."/>
        </authorList>
    </citation>
    <scope>NUCLEOTIDE SEQUENCE [LARGE SCALE GENOMIC DNA]</scope>
    <source>
        <strain evidence="2 3">Ar-4</strain>
    </source>
</reference>
<feature type="transmembrane region" description="Helical" evidence="1">
    <location>
        <begin position="129"/>
        <end position="155"/>
    </location>
</feature>
<keyword evidence="3" id="KW-1185">Reference proteome</keyword>
<dbReference type="InterPro" id="IPR009321">
    <property type="entry name" value="DUF973"/>
</dbReference>
<dbReference type="HOGENOM" id="CLU_075237_0_0_2"/>
<organism evidence="2 3">
    <name type="scientific">Metallosphaera cuprina (strain Ar-4)</name>
    <dbReference type="NCBI Taxonomy" id="1006006"/>
    <lineage>
        <taxon>Archaea</taxon>
        <taxon>Thermoproteota</taxon>
        <taxon>Thermoprotei</taxon>
        <taxon>Sulfolobales</taxon>
        <taxon>Sulfolobaceae</taxon>
        <taxon>Metallosphaera</taxon>
    </lineage>
</organism>
<dbReference type="eggNOG" id="arCOG03768">
    <property type="taxonomic scope" value="Archaea"/>
</dbReference>
<protein>
    <submittedName>
        <fullName evidence="2">Uncharacterized protein</fullName>
    </submittedName>
</protein>
<dbReference type="Pfam" id="PF06157">
    <property type="entry name" value="DUF973"/>
    <property type="match status" value="1"/>
</dbReference>
<feature type="transmembrane region" description="Helical" evidence="1">
    <location>
        <begin position="5"/>
        <end position="26"/>
    </location>
</feature>
<feature type="transmembrane region" description="Helical" evidence="1">
    <location>
        <begin position="86"/>
        <end position="109"/>
    </location>
</feature>
<accession>F4G2S0</accession>